<dbReference type="InterPro" id="IPR011335">
    <property type="entry name" value="Restrct_endonuc-II-like"/>
</dbReference>
<dbReference type="SUPFAM" id="SSF52980">
    <property type="entry name" value="Restriction endonuclease-like"/>
    <property type="match status" value="1"/>
</dbReference>
<keyword evidence="2" id="KW-0540">Nuclease</keyword>
<dbReference type="PANTHER" id="PTHR36558:SF1">
    <property type="entry name" value="RESTRICTION ENDONUCLEASE DOMAIN-CONTAINING PROTEIN-RELATED"/>
    <property type="match status" value="1"/>
</dbReference>
<dbReference type="PANTHER" id="PTHR36558">
    <property type="entry name" value="GLR1098 PROTEIN"/>
    <property type="match status" value="1"/>
</dbReference>
<proteinExistence type="predicted"/>
<accession>A0A6M8HMZ8</accession>
<dbReference type="GO" id="GO:0004519">
    <property type="term" value="F:endonuclease activity"/>
    <property type="evidence" value="ECO:0007669"/>
    <property type="project" value="UniProtKB-KW"/>
</dbReference>
<evidence type="ECO:0000313" key="2">
    <source>
        <dbReference type="EMBL" id="QKE89728.1"/>
    </source>
</evidence>
<protein>
    <submittedName>
        <fullName evidence="2">Uma2 family endonuclease</fullName>
    </submittedName>
</protein>
<name>A0A6M8HMZ8_9PROT</name>
<dbReference type="RefSeq" id="WP_171834716.1">
    <property type="nucleotide sequence ID" value="NZ_CP053708.1"/>
</dbReference>
<keyword evidence="2" id="KW-0255">Endonuclease</keyword>
<evidence type="ECO:0000313" key="3">
    <source>
        <dbReference type="Proteomes" id="UP000500767"/>
    </source>
</evidence>
<dbReference type="KEGG" id="lck:HN018_06455"/>
<dbReference type="EMBL" id="CP053708">
    <property type="protein sequence ID" value="QKE89728.1"/>
    <property type="molecule type" value="Genomic_DNA"/>
</dbReference>
<keyword evidence="2" id="KW-0378">Hydrolase</keyword>
<dbReference type="InterPro" id="IPR008538">
    <property type="entry name" value="Uma2"/>
</dbReference>
<gene>
    <name evidence="2" type="ORF">HN018_06455</name>
</gene>
<dbReference type="AlphaFoldDB" id="A0A6M8HMZ8"/>
<evidence type="ECO:0000259" key="1">
    <source>
        <dbReference type="Pfam" id="PF05685"/>
    </source>
</evidence>
<keyword evidence="3" id="KW-1185">Reference proteome</keyword>
<organism evidence="2 3">
    <name type="scientific">Lichenicola cladoniae</name>
    <dbReference type="NCBI Taxonomy" id="1484109"/>
    <lineage>
        <taxon>Bacteria</taxon>
        <taxon>Pseudomonadati</taxon>
        <taxon>Pseudomonadota</taxon>
        <taxon>Alphaproteobacteria</taxon>
        <taxon>Acetobacterales</taxon>
        <taxon>Acetobacteraceae</taxon>
        <taxon>Lichenicola</taxon>
    </lineage>
</organism>
<feature type="domain" description="Putative restriction endonuclease" evidence="1">
    <location>
        <begin position="12"/>
        <end position="173"/>
    </location>
</feature>
<sequence>MNIAHREPMTQEEFFDWAGAQEGRYEFDGFQPVAMVGGTGNHARIIRNINFQLTGRLGDGPCEALASDAGIQTVGNRIRYPDGVVTCKPFDGTRHIVPEPVIVFEVVSASSARDDRNGKLREYHAVPSIRRYVLVEQSVMVLTVFSRQGAQPWSAVSLGEGDTLVLPEIGVEIPVSDIYRRVDFAEPGVEQGDG</sequence>
<reference evidence="2 3" key="1">
    <citation type="journal article" date="2014" name="World J. Microbiol. Biotechnol.">
        <title>Biodiversity and physiological characteristics of Antarctic and Arctic lichens-associated bacteria.</title>
        <authorList>
            <person name="Lee Y.M."/>
            <person name="Kim E.H."/>
            <person name="Lee H.K."/>
            <person name="Hong S.G."/>
        </authorList>
    </citation>
    <scope>NUCLEOTIDE SEQUENCE [LARGE SCALE GENOMIC DNA]</scope>
    <source>
        <strain evidence="2 3">PAMC 26569</strain>
    </source>
</reference>
<dbReference type="CDD" id="cd06260">
    <property type="entry name" value="DUF820-like"/>
    <property type="match status" value="1"/>
</dbReference>
<dbReference type="InterPro" id="IPR012296">
    <property type="entry name" value="Nuclease_put_TT1808"/>
</dbReference>
<dbReference type="Proteomes" id="UP000500767">
    <property type="component" value="Chromosome"/>
</dbReference>
<dbReference type="Gene3D" id="3.90.1570.10">
    <property type="entry name" value="tt1808, chain A"/>
    <property type="match status" value="1"/>
</dbReference>
<dbReference type="Pfam" id="PF05685">
    <property type="entry name" value="Uma2"/>
    <property type="match status" value="1"/>
</dbReference>